<dbReference type="GO" id="GO:0005829">
    <property type="term" value="C:cytosol"/>
    <property type="evidence" value="ECO:0007669"/>
    <property type="project" value="TreeGrafter"/>
</dbReference>
<dbReference type="Pfam" id="PF02493">
    <property type="entry name" value="MORN"/>
    <property type="match status" value="5"/>
</dbReference>
<proteinExistence type="predicted"/>
<organism evidence="2">
    <name type="scientific">viral metagenome</name>
    <dbReference type="NCBI Taxonomy" id="1070528"/>
    <lineage>
        <taxon>unclassified sequences</taxon>
        <taxon>metagenomes</taxon>
        <taxon>organismal metagenomes</taxon>
    </lineage>
</organism>
<reference evidence="2" key="1">
    <citation type="journal article" date="2020" name="Nature">
        <title>Giant virus diversity and host interactions through global metagenomics.</title>
        <authorList>
            <person name="Schulz F."/>
            <person name="Roux S."/>
            <person name="Paez-Espino D."/>
            <person name="Jungbluth S."/>
            <person name="Walsh D.A."/>
            <person name="Denef V.J."/>
            <person name="McMahon K.D."/>
            <person name="Konstantinidis K.T."/>
            <person name="Eloe-Fadrosh E.A."/>
            <person name="Kyrpides N.C."/>
            <person name="Woyke T."/>
        </authorList>
    </citation>
    <scope>NUCLEOTIDE SEQUENCE</scope>
    <source>
        <strain evidence="2">GVMAG-M-3300023210-19</strain>
    </source>
</reference>
<dbReference type="SUPFAM" id="SSF82185">
    <property type="entry name" value="Histone H3 K4-specific methyltransferase SET7/9 N-terminal domain"/>
    <property type="match status" value="2"/>
</dbReference>
<protein>
    <recommendedName>
        <fullName evidence="3">MORN repeat protein</fullName>
    </recommendedName>
</protein>
<dbReference type="InterPro" id="IPR003409">
    <property type="entry name" value="MORN"/>
</dbReference>
<name>A0A6C0IJX6_9ZZZZ</name>
<dbReference type="SMART" id="SM00698">
    <property type="entry name" value="MORN"/>
    <property type="match status" value="3"/>
</dbReference>
<dbReference type="EMBL" id="MN740200">
    <property type="protein sequence ID" value="QHT93119.1"/>
    <property type="molecule type" value="Genomic_DNA"/>
</dbReference>
<evidence type="ECO:0000313" key="2">
    <source>
        <dbReference type="EMBL" id="QHT93119.1"/>
    </source>
</evidence>
<evidence type="ECO:0000256" key="1">
    <source>
        <dbReference type="ARBA" id="ARBA00022737"/>
    </source>
</evidence>
<sequence length="284" mass="32350">MNSAIVFILVLNLHIKLIAMERRICKITNTFFLIYSGIMTYTITVEDFYIEHIDETDYPTTVFSFTGEVIIVTDTSDIVYYGVSDFGSGTNSIVVPKKGKLYKNQTLVYEGRFTDKGSYTGKCILYHDNGNKQYEGGMLNNRYSGFGTTYDTDGELVYEGGWVNGLQYGEGTLYENNVLIYTGYWFEGAKNGKGTDYSSIYRIYDGEWKDNMWHGSGTHYCEDGTIVQTTWNRGQKNGIGSVELPTGHYFINCEWKSDILLSQGLEAIPMNKLRKTRNRYTVIV</sequence>
<dbReference type="PANTHER" id="PTHR43215:SF14">
    <property type="entry name" value="RADIAL SPOKE HEAD 1 HOMOLOG"/>
    <property type="match status" value="1"/>
</dbReference>
<evidence type="ECO:0008006" key="3">
    <source>
        <dbReference type="Google" id="ProtNLM"/>
    </source>
</evidence>
<accession>A0A6C0IJX6</accession>
<dbReference type="AlphaFoldDB" id="A0A6C0IJX6"/>
<keyword evidence="1" id="KW-0677">Repeat</keyword>
<dbReference type="Gene3D" id="2.20.110.10">
    <property type="entry name" value="Histone H3 K4-specific methyltransferase SET7/9 N-terminal domain"/>
    <property type="match status" value="2"/>
</dbReference>
<dbReference type="PANTHER" id="PTHR43215">
    <property type="entry name" value="RADIAL SPOKE HEAD 1 HOMOLOG"/>
    <property type="match status" value="1"/>
</dbReference>